<evidence type="ECO:0000256" key="7">
    <source>
        <dbReference type="ARBA" id="ARBA00041606"/>
    </source>
</evidence>
<dbReference type="Gene3D" id="3.30.160.20">
    <property type="match status" value="1"/>
</dbReference>
<dbReference type="GO" id="GO:0003723">
    <property type="term" value="F:RNA binding"/>
    <property type="evidence" value="ECO:0007669"/>
    <property type="project" value="InterPro"/>
</dbReference>
<dbReference type="InterPro" id="IPR005324">
    <property type="entry name" value="Ribosomal_uS5_C"/>
</dbReference>
<evidence type="ECO:0000313" key="13">
    <source>
        <dbReference type="Proteomes" id="UP001050691"/>
    </source>
</evidence>
<dbReference type="FunFam" id="3.30.160.20:FF:000022">
    <property type="entry name" value="28S ribosomal protein S5, mitochondrial"/>
    <property type="match status" value="1"/>
</dbReference>
<dbReference type="PROSITE" id="PS50881">
    <property type="entry name" value="S5_DSRBD"/>
    <property type="match status" value="1"/>
</dbReference>
<comment type="subcellular location">
    <subcellularLocation>
        <location evidence="1">Mitochondrion</location>
    </subcellularLocation>
</comment>
<feature type="compositionally biased region" description="Polar residues" evidence="10">
    <location>
        <begin position="25"/>
        <end position="51"/>
    </location>
</feature>
<evidence type="ECO:0000256" key="5">
    <source>
        <dbReference type="ARBA" id="ARBA00023274"/>
    </source>
</evidence>
<dbReference type="SUPFAM" id="SSF54768">
    <property type="entry name" value="dsRNA-binding domain-like"/>
    <property type="match status" value="1"/>
</dbReference>
<dbReference type="PANTHER" id="PTHR48277">
    <property type="entry name" value="MITOCHONDRIAL RIBOSOMAL PROTEIN S5"/>
    <property type="match status" value="1"/>
</dbReference>
<dbReference type="Pfam" id="PF03719">
    <property type="entry name" value="Ribosomal_S5_C"/>
    <property type="match status" value="1"/>
</dbReference>
<keyword evidence="13" id="KW-1185">Reference proteome</keyword>
<proteinExistence type="inferred from homology"/>
<comment type="similarity">
    <text evidence="2 9">Belongs to the universal ribosomal protein uS5 family.</text>
</comment>
<dbReference type="GO" id="GO:0005743">
    <property type="term" value="C:mitochondrial inner membrane"/>
    <property type="evidence" value="ECO:0007669"/>
    <property type="project" value="UniProtKB-ARBA"/>
</dbReference>
<dbReference type="GO" id="GO:0006412">
    <property type="term" value="P:translation"/>
    <property type="evidence" value="ECO:0007669"/>
    <property type="project" value="InterPro"/>
</dbReference>
<reference evidence="12" key="1">
    <citation type="submission" date="2021-10" db="EMBL/GenBank/DDBJ databases">
        <title>De novo Genome Assembly of Clathrus columnatus (Basidiomycota, Fungi) Using Illumina and Nanopore Sequence Data.</title>
        <authorList>
            <person name="Ogiso-Tanaka E."/>
            <person name="Itagaki H."/>
            <person name="Hosoya T."/>
            <person name="Hosaka K."/>
        </authorList>
    </citation>
    <scope>NUCLEOTIDE SEQUENCE</scope>
    <source>
        <strain evidence="12">MO-923</strain>
    </source>
</reference>
<evidence type="ECO:0000313" key="12">
    <source>
        <dbReference type="EMBL" id="GJJ06545.1"/>
    </source>
</evidence>
<dbReference type="InterPro" id="IPR000851">
    <property type="entry name" value="Ribosomal_uS5"/>
</dbReference>
<evidence type="ECO:0000256" key="1">
    <source>
        <dbReference type="ARBA" id="ARBA00004173"/>
    </source>
</evidence>
<dbReference type="InterPro" id="IPR013810">
    <property type="entry name" value="Ribosomal_uS5_N"/>
</dbReference>
<evidence type="ECO:0000256" key="10">
    <source>
        <dbReference type="SAM" id="MobiDB-lite"/>
    </source>
</evidence>
<gene>
    <name evidence="12" type="ORF">Clacol_000737</name>
</gene>
<evidence type="ECO:0000256" key="2">
    <source>
        <dbReference type="ARBA" id="ARBA00008945"/>
    </source>
</evidence>
<dbReference type="PANTHER" id="PTHR48277:SF1">
    <property type="entry name" value="MITOCHONDRIAL RIBOSOMAL PROTEIN S5"/>
    <property type="match status" value="1"/>
</dbReference>
<evidence type="ECO:0000256" key="9">
    <source>
        <dbReference type="RuleBase" id="RU003823"/>
    </source>
</evidence>
<dbReference type="EMBL" id="BPWL01000001">
    <property type="protein sequence ID" value="GJJ06545.1"/>
    <property type="molecule type" value="Genomic_DNA"/>
</dbReference>
<comment type="caution">
    <text evidence="12">The sequence shown here is derived from an EMBL/GenBank/DDBJ whole genome shotgun (WGS) entry which is preliminary data.</text>
</comment>
<dbReference type="GO" id="GO:0003735">
    <property type="term" value="F:structural constituent of ribosome"/>
    <property type="evidence" value="ECO:0007669"/>
    <property type="project" value="UniProtKB-UniRule"/>
</dbReference>
<dbReference type="AlphaFoldDB" id="A0AAV5A0J8"/>
<dbReference type="SUPFAM" id="SSF54211">
    <property type="entry name" value="Ribosomal protein S5 domain 2-like"/>
    <property type="match status" value="1"/>
</dbReference>
<keyword evidence="3 8" id="KW-0689">Ribosomal protein</keyword>
<dbReference type="InterPro" id="IPR014721">
    <property type="entry name" value="Ribsml_uS5_D2-typ_fold_subgr"/>
</dbReference>
<evidence type="ECO:0000259" key="11">
    <source>
        <dbReference type="PROSITE" id="PS50881"/>
    </source>
</evidence>
<keyword evidence="5 8" id="KW-0687">Ribonucleoprotein</keyword>
<keyword evidence="4" id="KW-0496">Mitochondrion</keyword>
<dbReference type="InterPro" id="IPR020568">
    <property type="entry name" value="Ribosomal_Su5_D2-typ_SF"/>
</dbReference>
<feature type="region of interest" description="Disordered" evidence="10">
    <location>
        <begin position="25"/>
        <end position="59"/>
    </location>
</feature>
<evidence type="ECO:0000256" key="3">
    <source>
        <dbReference type="ARBA" id="ARBA00022980"/>
    </source>
</evidence>
<accession>A0AAV5A0J8</accession>
<evidence type="ECO:0000256" key="6">
    <source>
        <dbReference type="ARBA" id="ARBA00039335"/>
    </source>
</evidence>
<organism evidence="12 13">
    <name type="scientific">Clathrus columnatus</name>
    <dbReference type="NCBI Taxonomy" id="1419009"/>
    <lineage>
        <taxon>Eukaryota</taxon>
        <taxon>Fungi</taxon>
        <taxon>Dikarya</taxon>
        <taxon>Basidiomycota</taxon>
        <taxon>Agaricomycotina</taxon>
        <taxon>Agaricomycetes</taxon>
        <taxon>Phallomycetidae</taxon>
        <taxon>Phallales</taxon>
        <taxon>Clathraceae</taxon>
        <taxon>Clathrus</taxon>
    </lineage>
</organism>
<dbReference type="GO" id="GO:0005763">
    <property type="term" value="C:mitochondrial small ribosomal subunit"/>
    <property type="evidence" value="ECO:0007669"/>
    <property type="project" value="UniProtKB-ARBA"/>
</dbReference>
<dbReference type="Pfam" id="PF00333">
    <property type="entry name" value="Ribosomal_S5"/>
    <property type="match status" value="1"/>
</dbReference>
<evidence type="ECO:0000256" key="8">
    <source>
        <dbReference type="PROSITE-ProRule" id="PRU00268"/>
    </source>
</evidence>
<dbReference type="Proteomes" id="UP001050691">
    <property type="component" value="Unassembled WGS sequence"/>
</dbReference>
<dbReference type="Gene3D" id="3.30.230.10">
    <property type="match status" value="1"/>
</dbReference>
<dbReference type="FunFam" id="3.30.230.10:FF:000002">
    <property type="entry name" value="30S ribosomal protein S5"/>
    <property type="match status" value="1"/>
</dbReference>
<sequence>MLLIRRSLQCASRIPRYNTSRISTQRWNSTIPPKPNNENFSSNSLDSSEPASATDIPGAVSNEYSLNNIQEDPDEITLEGMDIVKLMEEIEDNEVTEPSPLASSEGSSPEYGLTMKDLVEREEGSFERGLTMRNLQDLTEEPGQFYALPDPVWDNTEQHTFESSKRARLRPDSRVLDTNWTPMFFDLEEIDKELDPEYEEPFNIDDIDEISGANSVDENEVRSPLHHLHIPFNELDRLHRYPLLQLRRTHQTGKGKINTRYALVVVGNGNGLVGIGEGKADELPQALDNAFAEAVRNMDYVDRFEDRTLWSEMELKFGSTRLYMRPRPVGFGLMCAPGIHQIFKAAGIKDASAKIWGSRNKVNVVKAATMMLHAGHQPLGLGNGIGGRARRLEKGTGMRNKTVVELERGRRIIDART</sequence>
<feature type="domain" description="S5 DRBM" evidence="11">
    <location>
        <begin position="238"/>
        <end position="301"/>
    </location>
</feature>
<name>A0AAV5A0J8_9AGAM</name>
<protein>
    <recommendedName>
        <fullName evidence="6">Small ribosomal subunit protein uS5m</fullName>
    </recommendedName>
    <alternativeName>
        <fullName evidence="7">28S ribosomal protein S5, mitochondrial</fullName>
    </alternativeName>
</protein>
<evidence type="ECO:0000256" key="4">
    <source>
        <dbReference type="ARBA" id="ARBA00023128"/>
    </source>
</evidence>